<comment type="similarity">
    <text evidence="6">Belongs to the Vsr family.</text>
</comment>
<keyword evidence="3" id="KW-0227">DNA damage</keyword>
<keyword evidence="1" id="KW-0540">Nuclease</keyword>
<dbReference type="CDD" id="cd00221">
    <property type="entry name" value="Vsr"/>
    <property type="match status" value="1"/>
</dbReference>
<sequence length="228" mass="25799">MSRSVRSAEQDRAAGGRHRRVVAFDDDRRATGSIAFRLYKRTRRIRAYLRWSEQGRTRERYVGEVNCTTRAANLAQAWTIARAAGFVRDAVLPAGSEASSTAVRAVMTANRGRDTKPERLLRSFLYRQGLRYRVNARPLPDLRRTADIVFPKARVAVFVDGCYWHGCPDHYRPATKNSDFWNSKIKGNQARDADTDVRLHEQGWTVVRVWEHEAAVAAAAKVIAALDG</sequence>
<gene>
    <name evidence="7" type="ORF">NLU04_32430</name>
</gene>
<dbReference type="Gene3D" id="3.40.960.10">
    <property type="entry name" value="VSR Endonuclease"/>
    <property type="match status" value="1"/>
</dbReference>
<dbReference type="InterPro" id="IPR004603">
    <property type="entry name" value="DNA_mismatch_endonuc_vsr"/>
</dbReference>
<evidence type="ECO:0000256" key="1">
    <source>
        <dbReference type="ARBA" id="ARBA00022722"/>
    </source>
</evidence>
<protein>
    <submittedName>
        <fullName evidence="7">Very short patch repair endonuclease</fullName>
    </submittedName>
</protein>
<evidence type="ECO:0000313" key="8">
    <source>
        <dbReference type="Proteomes" id="UP001058236"/>
    </source>
</evidence>
<dbReference type="Pfam" id="PF03852">
    <property type="entry name" value="Vsr"/>
    <property type="match status" value="1"/>
</dbReference>
<name>A0ABY5FGT2_9ACTN</name>
<accession>A0ABY5FGT2</accession>
<keyword evidence="2 7" id="KW-0255">Endonuclease</keyword>
<dbReference type="NCBIfam" id="TIGR00632">
    <property type="entry name" value="vsr"/>
    <property type="match status" value="1"/>
</dbReference>
<dbReference type="SUPFAM" id="SSF52980">
    <property type="entry name" value="Restriction endonuclease-like"/>
    <property type="match status" value="1"/>
</dbReference>
<evidence type="ECO:0000256" key="2">
    <source>
        <dbReference type="ARBA" id="ARBA00022759"/>
    </source>
</evidence>
<proteinExistence type="inferred from homology"/>
<dbReference type="InterPro" id="IPR011335">
    <property type="entry name" value="Restrct_endonuc-II-like"/>
</dbReference>
<dbReference type="GO" id="GO:0004519">
    <property type="term" value="F:endonuclease activity"/>
    <property type="evidence" value="ECO:0007669"/>
    <property type="project" value="UniProtKB-KW"/>
</dbReference>
<evidence type="ECO:0000256" key="6">
    <source>
        <dbReference type="ARBA" id="ARBA00029466"/>
    </source>
</evidence>
<dbReference type="Proteomes" id="UP001058236">
    <property type="component" value="Chromosome"/>
</dbReference>
<reference evidence="7" key="1">
    <citation type="submission" date="2022-07" db="EMBL/GenBank/DDBJ databases">
        <title>Genomic of Streptomyces cavourensis F2.</title>
        <authorList>
            <person name="Hu S."/>
            <person name="Liang W."/>
        </authorList>
    </citation>
    <scope>NUCLEOTIDE SEQUENCE</scope>
    <source>
        <strain evidence="7">F2</strain>
    </source>
</reference>
<evidence type="ECO:0000256" key="3">
    <source>
        <dbReference type="ARBA" id="ARBA00022763"/>
    </source>
</evidence>
<evidence type="ECO:0000256" key="5">
    <source>
        <dbReference type="ARBA" id="ARBA00023204"/>
    </source>
</evidence>
<keyword evidence="8" id="KW-1185">Reference proteome</keyword>
<dbReference type="EMBL" id="CP101397">
    <property type="protein sequence ID" value="UTR82836.1"/>
    <property type="molecule type" value="Genomic_DNA"/>
</dbReference>
<keyword evidence="4" id="KW-0378">Hydrolase</keyword>
<evidence type="ECO:0000256" key="4">
    <source>
        <dbReference type="ARBA" id="ARBA00022801"/>
    </source>
</evidence>
<dbReference type="RefSeq" id="WP_255240005.1">
    <property type="nucleotide sequence ID" value="NZ_CP101397.1"/>
</dbReference>
<keyword evidence="5" id="KW-0234">DNA repair</keyword>
<organism evidence="7 8">
    <name type="scientific">Streptomyces cavourensis</name>
    <dbReference type="NCBI Taxonomy" id="67258"/>
    <lineage>
        <taxon>Bacteria</taxon>
        <taxon>Bacillati</taxon>
        <taxon>Actinomycetota</taxon>
        <taxon>Actinomycetes</taxon>
        <taxon>Kitasatosporales</taxon>
        <taxon>Streptomycetaceae</taxon>
        <taxon>Streptomyces</taxon>
    </lineage>
</organism>
<evidence type="ECO:0000313" key="7">
    <source>
        <dbReference type="EMBL" id="UTR82836.1"/>
    </source>
</evidence>